<dbReference type="Proteomes" id="UP000700334">
    <property type="component" value="Unassembled WGS sequence"/>
</dbReference>
<accession>A0A8J6AEM8</accession>
<dbReference type="OrthoDB" id="5920083at2759"/>
<reference evidence="2" key="1">
    <citation type="journal article" date="2021" name="Evol. Appl.">
        <title>The genome of the Pyrenean desman and the effects of bottlenecks and inbreeding on the genomic landscape of an endangered species.</title>
        <authorList>
            <person name="Escoda L."/>
            <person name="Castresana J."/>
        </authorList>
    </citation>
    <scope>NUCLEOTIDE SEQUENCE</scope>
    <source>
        <strain evidence="2">IBE-C5619</strain>
    </source>
</reference>
<organism evidence="2 3">
    <name type="scientific">Galemys pyrenaicus</name>
    <name type="common">Iberian desman</name>
    <name type="synonym">Pyrenean desman</name>
    <dbReference type="NCBI Taxonomy" id="202257"/>
    <lineage>
        <taxon>Eukaryota</taxon>
        <taxon>Metazoa</taxon>
        <taxon>Chordata</taxon>
        <taxon>Craniata</taxon>
        <taxon>Vertebrata</taxon>
        <taxon>Euteleostomi</taxon>
        <taxon>Mammalia</taxon>
        <taxon>Eutheria</taxon>
        <taxon>Laurasiatheria</taxon>
        <taxon>Eulipotyphla</taxon>
        <taxon>Talpidae</taxon>
        <taxon>Galemys</taxon>
    </lineage>
</organism>
<evidence type="ECO:0000313" key="2">
    <source>
        <dbReference type="EMBL" id="KAG8517422.1"/>
    </source>
</evidence>
<evidence type="ECO:0000313" key="3">
    <source>
        <dbReference type="Proteomes" id="UP000700334"/>
    </source>
</evidence>
<gene>
    <name evidence="2" type="ORF">J0S82_009657</name>
</gene>
<keyword evidence="3" id="KW-1185">Reference proteome</keyword>
<evidence type="ECO:0000256" key="1">
    <source>
        <dbReference type="SAM" id="MobiDB-lite"/>
    </source>
</evidence>
<proteinExistence type="predicted"/>
<protein>
    <submittedName>
        <fullName evidence="2">Uncharacterized protein</fullName>
    </submittedName>
</protein>
<comment type="caution">
    <text evidence="2">The sequence shown here is derived from an EMBL/GenBank/DDBJ whole genome shotgun (WGS) entry which is preliminary data.</text>
</comment>
<sequence>MPTLECSQHRRCPSSVVGGWKYLINLYPTDSSCKQEDKYMRSGCELQCLINNTDGTTNSLTCQPGLPRGPELDPGAKPQQRTSSADPGRSMGKRGRPRKEARCEGAGLAPAAPPAVAAPQPPAQTEEPAGAKLRCPFSDIFNTSENSMEKHINTFLQNVQILLEAASYLEQIEKENKTGLRPGHRVHGYRPLRLCALGCHLSPLAKETGRPGRAAPAARPGPAVLRPGKLGQGTQQEGNFGISQETIVGKKVWAVVCGFFIFRETAPE</sequence>
<feature type="compositionally biased region" description="Low complexity" evidence="1">
    <location>
        <begin position="211"/>
        <end position="227"/>
    </location>
</feature>
<dbReference type="AlphaFoldDB" id="A0A8J6AEM8"/>
<feature type="region of interest" description="Disordered" evidence="1">
    <location>
        <begin position="59"/>
        <end position="131"/>
    </location>
</feature>
<name>A0A8J6AEM8_GALPY</name>
<dbReference type="EMBL" id="JAGFMF010011658">
    <property type="protein sequence ID" value="KAG8517422.1"/>
    <property type="molecule type" value="Genomic_DNA"/>
</dbReference>
<feature type="region of interest" description="Disordered" evidence="1">
    <location>
        <begin position="207"/>
        <end position="227"/>
    </location>
</feature>
<feature type="compositionally biased region" description="Low complexity" evidence="1">
    <location>
        <begin position="104"/>
        <end position="131"/>
    </location>
</feature>